<dbReference type="GO" id="GO:0003677">
    <property type="term" value="F:DNA binding"/>
    <property type="evidence" value="ECO:0007669"/>
    <property type="project" value="InterPro"/>
</dbReference>
<sequence>MPNHFHFMVLGNKITVGVARSDADGGELMRTLNDSIGIMLRSYTNAINKKYNRSGKLIREKTKAECITCSDGITPSFYNTSSGTQINITNPEKQYPEMCFHYIHQNPVKAGLVQKATDWEFSSARDYAGFRNGKLVNKEVPRQYIINIKGD</sequence>
<dbReference type="AlphaFoldDB" id="A0A1M6A8H9"/>
<evidence type="ECO:0000313" key="2">
    <source>
        <dbReference type="Proteomes" id="UP000184050"/>
    </source>
</evidence>
<dbReference type="GO" id="GO:0004803">
    <property type="term" value="F:transposase activity"/>
    <property type="evidence" value="ECO:0007669"/>
    <property type="project" value="InterPro"/>
</dbReference>
<dbReference type="Proteomes" id="UP000184050">
    <property type="component" value="Unassembled WGS sequence"/>
</dbReference>
<gene>
    <name evidence="1" type="ORF">SAMN05444280_101111</name>
</gene>
<dbReference type="GO" id="GO:0006313">
    <property type="term" value="P:DNA transposition"/>
    <property type="evidence" value="ECO:0007669"/>
    <property type="project" value="InterPro"/>
</dbReference>
<dbReference type="OrthoDB" id="9788881at2"/>
<name>A0A1M6A8H9_9BACT</name>
<evidence type="ECO:0000313" key="1">
    <source>
        <dbReference type="EMBL" id="SHI32768.1"/>
    </source>
</evidence>
<proteinExistence type="predicted"/>
<dbReference type="RefSeq" id="WP_139279427.1">
    <property type="nucleotide sequence ID" value="NZ_FQZE01000001.1"/>
</dbReference>
<reference evidence="1 2" key="1">
    <citation type="submission" date="2016-11" db="EMBL/GenBank/DDBJ databases">
        <authorList>
            <person name="Jaros S."/>
            <person name="Januszkiewicz K."/>
            <person name="Wedrychowicz H."/>
        </authorList>
    </citation>
    <scope>NUCLEOTIDE SEQUENCE [LARGE SCALE GENOMIC DNA]</scope>
    <source>
        <strain evidence="1 2">DSM 27063</strain>
    </source>
</reference>
<dbReference type="Gene3D" id="3.30.70.1290">
    <property type="entry name" value="Transposase IS200-like"/>
    <property type="match status" value="1"/>
</dbReference>
<organism evidence="1 2">
    <name type="scientific">Tangfeifania diversioriginum</name>
    <dbReference type="NCBI Taxonomy" id="1168035"/>
    <lineage>
        <taxon>Bacteria</taxon>
        <taxon>Pseudomonadati</taxon>
        <taxon>Bacteroidota</taxon>
        <taxon>Bacteroidia</taxon>
        <taxon>Marinilabiliales</taxon>
        <taxon>Prolixibacteraceae</taxon>
        <taxon>Tangfeifania</taxon>
    </lineage>
</organism>
<protein>
    <submittedName>
        <fullName evidence="1">Putative transposase</fullName>
    </submittedName>
</protein>
<dbReference type="InterPro" id="IPR036515">
    <property type="entry name" value="Transposase_17_sf"/>
</dbReference>
<dbReference type="EMBL" id="FQZE01000001">
    <property type="protein sequence ID" value="SHI32768.1"/>
    <property type="molecule type" value="Genomic_DNA"/>
</dbReference>
<accession>A0A1M6A8H9</accession>
<dbReference type="STRING" id="1168035.SAMN05444280_101111"/>
<keyword evidence="2" id="KW-1185">Reference proteome</keyword>